<keyword evidence="2" id="KW-0472">Membrane</keyword>
<feature type="compositionally biased region" description="Basic and acidic residues" evidence="1">
    <location>
        <begin position="21"/>
        <end position="38"/>
    </location>
</feature>
<keyword evidence="2" id="KW-0812">Transmembrane</keyword>
<dbReference type="Proteomes" id="UP000176741">
    <property type="component" value="Unassembled WGS sequence"/>
</dbReference>
<dbReference type="EMBL" id="MGGD01000041">
    <property type="protein sequence ID" value="OGM20200.1"/>
    <property type="molecule type" value="Genomic_DNA"/>
</dbReference>
<sequence length="256" mass="29135">MANEVNPVKKKTQIGKYITEMKELPPEEEETVKTKPSSENKIQNTVVETKKTEDKPKETIPANQVSDKNSIDDIGEQEKTKSPFSFKDIILGIINLVTIIFLIIILVRFPDKANELKKLRNENFQNTSNVSFEYTEIAEYKKKAEDMDKLFLDESGIVNFVNSVEVIKAKARSISKLSFTSQKAVNDKTGNFGIPAIIELAGNWDLISADLAEIERLPYLFRPVVIEIFPDKEDVNIVHFNYGGLLYVVDRFGEER</sequence>
<reference evidence="3 4" key="1">
    <citation type="journal article" date="2016" name="Nat. Commun.">
        <title>Thousands of microbial genomes shed light on interconnected biogeochemical processes in an aquifer system.</title>
        <authorList>
            <person name="Anantharaman K."/>
            <person name="Brown C.T."/>
            <person name="Hug L.A."/>
            <person name="Sharon I."/>
            <person name="Castelle C.J."/>
            <person name="Probst A.J."/>
            <person name="Thomas B.C."/>
            <person name="Singh A."/>
            <person name="Wilkins M.J."/>
            <person name="Karaoz U."/>
            <person name="Brodie E.L."/>
            <person name="Williams K.H."/>
            <person name="Hubbard S.S."/>
            <person name="Banfield J.F."/>
        </authorList>
    </citation>
    <scope>NUCLEOTIDE SEQUENCE [LARGE SCALE GENOMIC DNA]</scope>
</reference>
<accession>A0A1F7XZ12</accession>
<feature type="transmembrane region" description="Helical" evidence="2">
    <location>
        <begin position="89"/>
        <end position="109"/>
    </location>
</feature>
<feature type="region of interest" description="Disordered" evidence="1">
    <location>
        <begin position="21"/>
        <end position="68"/>
    </location>
</feature>
<keyword evidence="2" id="KW-1133">Transmembrane helix</keyword>
<comment type="caution">
    <text evidence="3">The sequence shown here is derived from an EMBL/GenBank/DDBJ whole genome shotgun (WGS) entry which is preliminary data.</text>
</comment>
<dbReference type="AlphaFoldDB" id="A0A1F7XZ12"/>
<name>A0A1F7XZ12_9BACT</name>
<proteinExistence type="predicted"/>
<gene>
    <name evidence="3" type="ORF">A2771_03420</name>
</gene>
<feature type="compositionally biased region" description="Basic and acidic residues" evidence="1">
    <location>
        <begin position="48"/>
        <end position="58"/>
    </location>
</feature>
<evidence type="ECO:0000313" key="4">
    <source>
        <dbReference type="Proteomes" id="UP000176741"/>
    </source>
</evidence>
<organism evidence="3 4">
    <name type="scientific">Candidatus Woesebacteria bacterium RIFCSPHIGHO2_01_FULL_38_26b</name>
    <dbReference type="NCBI Taxonomy" id="1802491"/>
    <lineage>
        <taxon>Bacteria</taxon>
        <taxon>Candidatus Woeseibacteriota</taxon>
    </lineage>
</organism>
<evidence type="ECO:0000256" key="2">
    <source>
        <dbReference type="SAM" id="Phobius"/>
    </source>
</evidence>
<protein>
    <submittedName>
        <fullName evidence="3">Uncharacterized protein</fullName>
    </submittedName>
</protein>
<evidence type="ECO:0000313" key="3">
    <source>
        <dbReference type="EMBL" id="OGM20200.1"/>
    </source>
</evidence>
<evidence type="ECO:0000256" key="1">
    <source>
        <dbReference type="SAM" id="MobiDB-lite"/>
    </source>
</evidence>